<feature type="compositionally biased region" description="Polar residues" evidence="6">
    <location>
        <begin position="187"/>
        <end position="211"/>
    </location>
</feature>
<comment type="caution">
    <text evidence="8">The sequence shown here is derived from an EMBL/GenBank/DDBJ whole genome shotgun (WGS) entry which is preliminary data.</text>
</comment>
<evidence type="ECO:0000313" key="8">
    <source>
        <dbReference type="EMBL" id="PVD26493.1"/>
    </source>
</evidence>
<sequence length="218" mass="24279">MNLVTEQNVIRVKMALFGGLFIFGFFVIIAVPVTTNKLDYCPLYFDWSKGRRGPDSNCGYVIAMAVIFQLFYTIYRLVIFLLLMLGRFPQEFFLVGDLFELIYTAIDTAALFLTFIAACILSAGINATCNGNCNWLSAIDSNALSRMRTAEAGAWISFILWLLLVVLGIFWLFRQGKLPFLRRSAQASGTSEATPGGQTPNMGTPPASEQPTYDEAKY</sequence>
<protein>
    <recommendedName>
        <fullName evidence="10">MARVEL domain-containing protein</fullName>
    </recommendedName>
</protein>
<gene>
    <name evidence="8" type="ORF">C0Q70_14170</name>
</gene>
<dbReference type="OrthoDB" id="6423876at2759"/>
<keyword evidence="2 7" id="KW-0812">Transmembrane</keyword>
<keyword evidence="4 7" id="KW-0472">Membrane</keyword>
<feature type="transmembrane region" description="Helical" evidence="7">
    <location>
        <begin position="12"/>
        <end position="33"/>
    </location>
</feature>
<evidence type="ECO:0000256" key="7">
    <source>
        <dbReference type="SAM" id="Phobius"/>
    </source>
</evidence>
<dbReference type="Pfam" id="PF26158">
    <property type="entry name" value="Claudin_TMEM179-179B"/>
    <property type="match status" value="1"/>
</dbReference>
<keyword evidence="3 7" id="KW-1133">Transmembrane helix</keyword>
<evidence type="ECO:0000256" key="3">
    <source>
        <dbReference type="ARBA" id="ARBA00022989"/>
    </source>
</evidence>
<comment type="similarity">
    <text evidence="5">Belongs to the TMEM179 family.</text>
</comment>
<dbReference type="InterPro" id="IPR059010">
    <property type="entry name" value="TMEM179-179B"/>
</dbReference>
<comment type="subcellular location">
    <subcellularLocation>
        <location evidence="1">Membrane</location>
        <topology evidence="1">Multi-pass membrane protein</topology>
    </subcellularLocation>
</comment>
<reference evidence="8 9" key="1">
    <citation type="submission" date="2018-04" db="EMBL/GenBank/DDBJ databases">
        <title>The genome of golden apple snail Pomacea canaliculata provides insight into stress tolerance and invasive adaptation.</title>
        <authorList>
            <person name="Liu C."/>
            <person name="Liu B."/>
            <person name="Ren Y."/>
            <person name="Zhang Y."/>
            <person name="Wang H."/>
            <person name="Li S."/>
            <person name="Jiang F."/>
            <person name="Yin L."/>
            <person name="Zhang G."/>
            <person name="Qian W."/>
            <person name="Fan W."/>
        </authorList>
    </citation>
    <scope>NUCLEOTIDE SEQUENCE [LARGE SCALE GENOMIC DNA]</scope>
    <source>
        <strain evidence="8">SZHN2017</strain>
        <tissue evidence="8">Muscle</tissue>
    </source>
</reference>
<keyword evidence="9" id="KW-1185">Reference proteome</keyword>
<evidence type="ECO:0008006" key="10">
    <source>
        <dbReference type="Google" id="ProtNLM"/>
    </source>
</evidence>
<dbReference type="OMA" id="CNYPMAI"/>
<proteinExistence type="inferred from homology"/>
<evidence type="ECO:0000256" key="1">
    <source>
        <dbReference type="ARBA" id="ARBA00004141"/>
    </source>
</evidence>
<feature type="transmembrane region" description="Helical" evidence="7">
    <location>
        <begin position="98"/>
        <end position="125"/>
    </location>
</feature>
<feature type="transmembrane region" description="Helical" evidence="7">
    <location>
        <begin position="60"/>
        <end position="86"/>
    </location>
</feature>
<organism evidence="8 9">
    <name type="scientific">Pomacea canaliculata</name>
    <name type="common">Golden apple snail</name>
    <dbReference type="NCBI Taxonomy" id="400727"/>
    <lineage>
        <taxon>Eukaryota</taxon>
        <taxon>Metazoa</taxon>
        <taxon>Spiralia</taxon>
        <taxon>Lophotrochozoa</taxon>
        <taxon>Mollusca</taxon>
        <taxon>Gastropoda</taxon>
        <taxon>Caenogastropoda</taxon>
        <taxon>Architaenioglossa</taxon>
        <taxon>Ampullarioidea</taxon>
        <taxon>Ampullariidae</taxon>
        <taxon>Pomacea</taxon>
    </lineage>
</organism>
<feature type="region of interest" description="Disordered" evidence="6">
    <location>
        <begin position="187"/>
        <end position="218"/>
    </location>
</feature>
<dbReference type="EMBL" id="PZQS01000008">
    <property type="protein sequence ID" value="PVD26493.1"/>
    <property type="molecule type" value="Genomic_DNA"/>
</dbReference>
<evidence type="ECO:0000256" key="2">
    <source>
        <dbReference type="ARBA" id="ARBA00022692"/>
    </source>
</evidence>
<evidence type="ECO:0000256" key="5">
    <source>
        <dbReference type="ARBA" id="ARBA00093776"/>
    </source>
</evidence>
<feature type="transmembrane region" description="Helical" evidence="7">
    <location>
        <begin position="152"/>
        <end position="173"/>
    </location>
</feature>
<accession>A0A2T7NZC3</accession>
<dbReference type="Proteomes" id="UP000245119">
    <property type="component" value="Linkage Group LG8"/>
</dbReference>
<evidence type="ECO:0000256" key="4">
    <source>
        <dbReference type="ARBA" id="ARBA00023136"/>
    </source>
</evidence>
<name>A0A2T7NZC3_POMCA</name>
<evidence type="ECO:0000313" key="9">
    <source>
        <dbReference type="Proteomes" id="UP000245119"/>
    </source>
</evidence>
<evidence type="ECO:0000256" key="6">
    <source>
        <dbReference type="SAM" id="MobiDB-lite"/>
    </source>
</evidence>
<dbReference type="AlphaFoldDB" id="A0A2T7NZC3"/>